<keyword evidence="4" id="KW-1185">Reference proteome</keyword>
<evidence type="ECO:0000313" key="3">
    <source>
        <dbReference type="EMBL" id="KAK4271696.1"/>
    </source>
</evidence>
<feature type="compositionally biased region" description="Polar residues" evidence="2">
    <location>
        <begin position="301"/>
        <end position="310"/>
    </location>
</feature>
<gene>
    <name evidence="3" type="ORF">QN277_020348</name>
</gene>
<feature type="region of interest" description="Disordered" evidence="2">
    <location>
        <begin position="1177"/>
        <end position="1200"/>
    </location>
</feature>
<comment type="similarity">
    <text evidence="1">Belongs to the SCAR/WAVE family.</text>
</comment>
<dbReference type="Proteomes" id="UP001293593">
    <property type="component" value="Unassembled WGS sequence"/>
</dbReference>
<feature type="compositionally biased region" description="Polar residues" evidence="2">
    <location>
        <begin position="1103"/>
        <end position="1114"/>
    </location>
</feature>
<dbReference type="GO" id="GO:0071933">
    <property type="term" value="F:Arp2/3 complex binding"/>
    <property type="evidence" value="ECO:0007669"/>
    <property type="project" value="TreeGrafter"/>
</dbReference>
<name>A0AAE1JMT3_9FABA</name>
<dbReference type="PANTHER" id="PTHR12902:SF33">
    <property type="entry name" value="PROTEIN SCAR3"/>
    <property type="match status" value="1"/>
</dbReference>
<feature type="region of interest" description="Disordered" evidence="2">
    <location>
        <begin position="1568"/>
        <end position="1592"/>
    </location>
</feature>
<feature type="compositionally biased region" description="Polar residues" evidence="2">
    <location>
        <begin position="1396"/>
        <end position="1406"/>
    </location>
</feature>
<accession>A0AAE1JMT3</accession>
<comment type="caution">
    <text evidence="3">The sequence shown here is derived from an EMBL/GenBank/DDBJ whole genome shotgun (WGS) entry which is preliminary data.</text>
</comment>
<evidence type="ECO:0008006" key="5">
    <source>
        <dbReference type="Google" id="ProtNLM"/>
    </source>
</evidence>
<feature type="region of interest" description="Disordered" evidence="2">
    <location>
        <begin position="755"/>
        <end position="785"/>
    </location>
</feature>
<feature type="region of interest" description="Disordered" evidence="2">
    <location>
        <begin position="1873"/>
        <end position="1893"/>
    </location>
</feature>
<evidence type="ECO:0000256" key="2">
    <source>
        <dbReference type="SAM" id="MobiDB-lite"/>
    </source>
</evidence>
<dbReference type="GO" id="GO:0034237">
    <property type="term" value="F:protein kinase A regulatory subunit binding"/>
    <property type="evidence" value="ECO:0007669"/>
    <property type="project" value="TreeGrafter"/>
</dbReference>
<feature type="compositionally biased region" description="Basic and acidic residues" evidence="2">
    <location>
        <begin position="285"/>
        <end position="299"/>
    </location>
</feature>
<feature type="compositionally biased region" description="Basic residues" evidence="2">
    <location>
        <begin position="187"/>
        <end position="198"/>
    </location>
</feature>
<dbReference type="PANTHER" id="PTHR12902">
    <property type="entry name" value="WASP-1"/>
    <property type="match status" value="1"/>
</dbReference>
<proteinExistence type="inferred from homology"/>
<dbReference type="GO" id="GO:0005856">
    <property type="term" value="C:cytoskeleton"/>
    <property type="evidence" value="ECO:0007669"/>
    <property type="project" value="InterPro"/>
</dbReference>
<feature type="region of interest" description="Disordered" evidence="2">
    <location>
        <begin position="181"/>
        <end position="314"/>
    </location>
</feature>
<feature type="compositionally biased region" description="Basic and acidic residues" evidence="2">
    <location>
        <begin position="232"/>
        <end position="245"/>
    </location>
</feature>
<dbReference type="InterPro" id="IPR028288">
    <property type="entry name" value="SCAR/WAVE_fam"/>
</dbReference>
<sequence>MPLVRVQVRNEYGLGRPELYKGTNKEDPKVVLDGVVVAGLVGILRQLGDLADFAAEVFHGLQEQVLTTASRSHKLMLRAQNIEASLPLLEKAILAQTSHIHFAYTAGCEWHSRAKTEQNHFIYNDLPQFIMDSYEECQNPPSLHLLDKYDPGGQGSCLRRYSDPTFFKRVSAYSDEAHIEKTEISRKTSRSKKKRSSRRNGETLQGEQMHSNGGRRTSSSQTADVVLESDVEDHSSVDSRADVGQRKSLSRRNGETFLGDQMHANDARETSSSQTADVVLESDLEDHSYSVDSRADVGQRKSFSQRNGETLQGEHMLSNGGRMLFASHVKGQTSSSETADKVLESDLEDDSYSVDSRADVGLRKSLSQRNGETLQGEQTHSNDGRMQFASHVNGQTSSSQTAVEQRKSFSCRKGETLQGEQMHSNDSRMQLASHVNGQTSSSQTANVVLESDLEDHSYSVDLRDDAGYIECVFQPSNSVQFDEQKCKESPSPRLTQKTDSLQSASPTIDYNFSHGSFDKQIASTSTGLTWDEKEEIVDSESQWCDRGEIPKVPVNLNMHEGEPFAPENSDFIHGEERNLTPASSMVQTDETDSEPDNYLDALNTIESESENDLDCETKREAEQFTSPVSSEVMGNGVGATSTELDHDFYNVFSHSMSNVSLNKETNLDFPETLQEIHPHISETHITSLRNPVQSDVPDNIEGTNILVASYDYGSPIHEPVPDIFGNSVLDCSVGLNPLDNTCSLNDTVSPCIESVPSNAPENIESERSLVDSHGSESPTHHQQELHQPASYVLDCFVHGYDSGSPIHEPVPEICGNSVLDCSVGPNPLDDTRSLIDTGSTSIKTVPSNAPVNIESIRKVDSHGSESPIHEQEPHQPANYILDCSVHGYDSGSPIHEPVPEICGNSVLDCSVGPNPLDDTHSLIDTGSTSIKTVPSNAPVNIESIRKVDSHGSESPTHQQEPHQPASYVLDCFVHGYDSGSPIHEPVPEICGNSVLDCSVGPNPLDDTRSLIDTGSTSIKTVPSNAPVNIESIRKVDSHASESPTHQQELHQPASYVLDCFVHGYDSGSPIHEPVPDIHGNSVLDCFVGPNPLDDTCSFNDTVSPSIETVPSNAPVNIESKRKVDSHGSESPTHEQDPHQPANYVFDCSDDVHILDNGTESPSIETVLSSAPVNIESKRKVDSQVSESPTHEQDPHQPANYVLDCSDDVHILDNAVSVSIEPVQSNVNVDTERTESLGDAPEYYHTGQQVPHICGNSVFDSAHNDSLSASSENAQPDGFVSSETAKNLADSHAHKSPIHEQMSHVCEISALCSEGTNSLGDYPTLNDSVSASIEIDPSDDPVDFERTINLAGSHGSVSTIHEQLPHISGNSVLNCLGGTSPLGDDHTLHNALSASIETDMSSGSKGSNLPDKEADSIDSNVCKSKEAPSELLSDPSVGLWTNGGLLGLQPSKPPDFILPSSLNQGLMTLTNDTDCVSNYNSMLKSNEFREDQDLSKIAELNQKEPRRYGQNDEDFDKNEVPAPGTVVPVAHTGFTEPIKGSGLNSPLLFGLGHKLLINSFCRKVSFDEKSGPDNSVKTGLLEQSGQNSTVQQSLPETTFKEQFSYEYPTYSPPPSPPLEHMKISFCPVDRFETFKLKLKFPDMSHHSDSTRDVFPSFWLVPEHSILLHDSGSNSDDDDTFCRSSTFVSDDCLSPHSDYNSDHWESDDTPDISGDGVYDSSHRISLIESKSSSQEVRGVTDVDVNMENEHNMLAQDSGEPSLSGHLLDFPSFDTMNPVLGKEFNNHSDYDDNLKLQGHAESIPPAPPLPPNQWWLSNQRLDMMNDKQNCMSKVIEQINYPNISESTLQLRPTPVEQNPTDHKSNDHILDKLRNKSFNKKHTETGKPNDITSPTTTDKVAAILEKANAIRQVISSDDGEDDDSWSES</sequence>
<feature type="compositionally biased region" description="Polar residues" evidence="2">
    <location>
        <begin position="492"/>
        <end position="504"/>
    </location>
</feature>
<dbReference type="Gene3D" id="1.20.5.340">
    <property type="match status" value="1"/>
</dbReference>
<feature type="region of interest" description="Disordered" evidence="2">
    <location>
        <begin position="1499"/>
        <end position="1522"/>
    </location>
</feature>
<reference evidence="3" key="1">
    <citation type="submission" date="2023-10" db="EMBL/GenBank/DDBJ databases">
        <title>Chromosome-level genome of the transformable northern wattle, Acacia crassicarpa.</title>
        <authorList>
            <person name="Massaro I."/>
            <person name="Sinha N.R."/>
            <person name="Poethig S."/>
            <person name="Leichty A.R."/>
        </authorList>
    </citation>
    <scope>NUCLEOTIDE SEQUENCE</scope>
    <source>
        <strain evidence="3">Acra3RX</strain>
        <tissue evidence="3">Leaf</tissue>
    </source>
</reference>
<dbReference type="GO" id="GO:2000601">
    <property type="term" value="P:positive regulation of Arp2/3 complex-mediated actin nucleation"/>
    <property type="evidence" value="ECO:0007669"/>
    <property type="project" value="TreeGrafter"/>
</dbReference>
<dbReference type="GO" id="GO:0030036">
    <property type="term" value="P:actin cytoskeleton organization"/>
    <property type="evidence" value="ECO:0007669"/>
    <property type="project" value="InterPro"/>
</dbReference>
<protein>
    <recommendedName>
        <fullName evidence="5">Protein SCAR</fullName>
    </recommendedName>
</protein>
<dbReference type="EMBL" id="JAWXYG010000005">
    <property type="protein sequence ID" value="KAK4271696.1"/>
    <property type="molecule type" value="Genomic_DNA"/>
</dbReference>
<feature type="region of interest" description="Disordered" evidence="2">
    <location>
        <begin position="1396"/>
        <end position="1415"/>
    </location>
</feature>
<feature type="compositionally biased region" description="Polar residues" evidence="2">
    <location>
        <begin position="202"/>
        <end position="223"/>
    </location>
</feature>
<organism evidence="3 4">
    <name type="scientific">Acacia crassicarpa</name>
    <name type="common">northern wattle</name>
    <dbReference type="NCBI Taxonomy" id="499986"/>
    <lineage>
        <taxon>Eukaryota</taxon>
        <taxon>Viridiplantae</taxon>
        <taxon>Streptophyta</taxon>
        <taxon>Embryophyta</taxon>
        <taxon>Tracheophyta</taxon>
        <taxon>Spermatophyta</taxon>
        <taxon>Magnoliopsida</taxon>
        <taxon>eudicotyledons</taxon>
        <taxon>Gunneridae</taxon>
        <taxon>Pentapetalae</taxon>
        <taxon>rosids</taxon>
        <taxon>fabids</taxon>
        <taxon>Fabales</taxon>
        <taxon>Fabaceae</taxon>
        <taxon>Caesalpinioideae</taxon>
        <taxon>mimosoid clade</taxon>
        <taxon>Acacieae</taxon>
        <taxon>Acacia</taxon>
    </lineage>
</organism>
<dbReference type="Gene3D" id="6.10.280.150">
    <property type="match status" value="1"/>
</dbReference>
<feature type="region of interest" description="Disordered" evidence="2">
    <location>
        <begin position="344"/>
        <end position="383"/>
    </location>
</feature>
<feature type="compositionally biased region" description="Basic and acidic residues" evidence="2">
    <location>
        <begin position="1118"/>
        <end position="1137"/>
    </location>
</feature>
<feature type="compositionally biased region" description="Basic and acidic residues" evidence="2">
    <location>
        <begin position="1499"/>
        <end position="1509"/>
    </location>
</feature>
<evidence type="ECO:0000256" key="1">
    <source>
        <dbReference type="ARBA" id="ARBA00006993"/>
    </source>
</evidence>
<feature type="region of interest" description="Disordered" evidence="2">
    <location>
        <begin position="1103"/>
        <end position="1143"/>
    </location>
</feature>
<feature type="compositionally biased region" description="Polar residues" evidence="2">
    <location>
        <begin position="365"/>
        <end position="381"/>
    </location>
</feature>
<evidence type="ECO:0000313" key="4">
    <source>
        <dbReference type="Proteomes" id="UP001293593"/>
    </source>
</evidence>
<feature type="compositionally biased region" description="Polar residues" evidence="2">
    <location>
        <begin position="1571"/>
        <end position="1592"/>
    </location>
</feature>
<feature type="compositionally biased region" description="Basic and acidic residues" evidence="2">
    <location>
        <begin position="764"/>
        <end position="784"/>
    </location>
</feature>
<feature type="region of interest" description="Disordered" evidence="2">
    <location>
        <begin position="482"/>
        <end position="504"/>
    </location>
</feature>